<gene>
    <name evidence="3" type="ORF">EVEC_LOCUS8598</name>
</gene>
<name>A0A0N4VEP0_ENTVE</name>
<keyword evidence="1" id="KW-1015">Disulfide bond</keyword>
<organism evidence="5">
    <name type="scientific">Enterobius vermicularis</name>
    <name type="common">Human pinworm</name>
    <dbReference type="NCBI Taxonomy" id="51028"/>
    <lineage>
        <taxon>Eukaryota</taxon>
        <taxon>Metazoa</taxon>
        <taxon>Ecdysozoa</taxon>
        <taxon>Nematoda</taxon>
        <taxon>Chromadorea</taxon>
        <taxon>Rhabditida</taxon>
        <taxon>Spirurina</taxon>
        <taxon>Oxyuridomorpha</taxon>
        <taxon>Oxyuroidea</taxon>
        <taxon>Oxyuridae</taxon>
        <taxon>Enterobius</taxon>
    </lineage>
</organism>
<dbReference type="SUPFAM" id="SSF56436">
    <property type="entry name" value="C-type lectin-like"/>
    <property type="match status" value="2"/>
</dbReference>
<dbReference type="InterPro" id="IPR018378">
    <property type="entry name" value="C-type_lectin_CS"/>
</dbReference>
<evidence type="ECO:0000256" key="1">
    <source>
        <dbReference type="ARBA" id="ARBA00023157"/>
    </source>
</evidence>
<dbReference type="InterPro" id="IPR016187">
    <property type="entry name" value="CTDL_fold"/>
</dbReference>
<dbReference type="PROSITE" id="PS00615">
    <property type="entry name" value="C_TYPE_LECTIN_1"/>
    <property type="match status" value="1"/>
</dbReference>
<dbReference type="InterPro" id="IPR016186">
    <property type="entry name" value="C-type_lectin-like/link_sf"/>
</dbReference>
<protein>
    <submittedName>
        <fullName evidence="5">C-type lectin domain-containing protein</fullName>
    </submittedName>
</protein>
<evidence type="ECO:0000313" key="5">
    <source>
        <dbReference type="WBParaSite" id="EVEC_0000915701-mRNA-1"/>
    </source>
</evidence>
<dbReference type="PANTHER" id="PTHR22803">
    <property type="entry name" value="MANNOSE, PHOSPHOLIPASE, LECTIN RECEPTOR RELATED"/>
    <property type="match status" value="1"/>
</dbReference>
<proteinExistence type="predicted"/>
<sequence>MTNLSENFKTPNVSETVKKPISLETVKKISKVDVIPKSSKSPKVDTVLKKIRKNEVRLTPEKETLDYSTSTIATDTVRIFFIDLSKCGSDKKFGKKKLMANATFTLVLKVEYCDNCVWGDTNNCKLASIHNEQEDICIGRLVRDTKTNAWLGLRRPKFTWENRAAVNFENWSDGKPNFLGGHCTMIRYDLLWDNYFCTMKNPAICQWKRTPTNGCGNYSNIYSGDHWCYHVTKSRMSWLRASSYCKRRFPNGRLASISTKDEMKHFRKMKQNFSTMFLWIGYNRLKLYWSDHSPVDYQDFNNRQRYVGNFDYCAFMPPSTLGLYGRTLWSQKPCNHTLQARVCQRTKL</sequence>
<dbReference type="Gene3D" id="3.10.100.10">
    <property type="entry name" value="Mannose-Binding Protein A, subunit A"/>
    <property type="match status" value="2"/>
</dbReference>
<dbReference type="OrthoDB" id="441660at2759"/>
<dbReference type="CDD" id="cd00037">
    <property type="entry name" value="CLECT"/>
    <property type="match status" value="2"/>
</dbReference>
<feature type="domain" description="C-type lectin" evidence="2">
    <location>
        <begin position="224"/>
        <end position="335"/>
    </location>
</feature>
<dbReference type="Pfam" id="PF00059">
    <property type="entry name" value="Lectin_C"/>
    <property type="match status" value="2"/>
</dbReference>
<accession>A0A0N4VEP0</accession>
<reference evidence="5" key="1">
    <citation type="submission" date="2017-02" db="UniProtKB">
        <authorList>
            <consortium name="WormBaseParasite"/>
        </authorList>
    </citation>
    <scope>IDENTIFICATION</scope>
</reference>
<reference evidence="3 4" key="2">
    <citation type="submission" date="2018-10" db="EMBL/GenBank/DDBJ databases">
        <authorList>
            <consortium name="Pathogen Informatics"/>
        </authorList>
    </citation>
    <scope>NUCLEOTIDE SEQUENCE [LARGE SCALE GENOMIC DNA]</scope>
</reference>
<dbReference type="InterPro" id="IPR050111">
    <property type="entry name" value="C-type_lectin/snaclec_domain"/>
</dbReference>
<dbReference type="SMART" id="SM00034">
    <property type="entry name" value="CLECT"/>
    <property type="match status" value="2"/>
</dbReference>
<feature type="domain" description="C-type lectin" evidence="2">
    <location>
        <begin position="116"/>
        <end position="206"/>
    </location>
</feature>
<dbReference type="PROSITE" id="PS50041">
    <property type="entry name" value="C_TYPE_LECTIN_2"/>
    <property type="match status" value="2"/>
</dbReference>
<dbReference type="EMBL" id="UXUI01009505">
    <property type="protein sequence ID" value="VDD93847.1"/>
    <property type="molecule type" value="Genomic_DNA"/>
</dbReference>
<dbReference type="STRING" id="51028.A0A0N4VEP0"/>
<dbReference type="Proteomes" id="UP000274131">
    <property type="component" value="Unassembled WGS sequence"/>
</dbReference>
<dbReference type="WBParaSite" id="EVEC_0000915701-mRNA-1">
    <property type="protein sequence ID" value="EVEC_0000915701-mRNA-1"/>
    <property type="gene ID" value="EVEC_0000915701"/>
</dbReference>
<evidence type="ECO:0000313" key="4">
    <source>
        <dbReference type="Proteomes" id="UP000274131"/>
    </source>
</evidence>
<dbReference type="InterPro" id="IPR001304">
    <property type="entry name" value="C-type_lectin-like"/>
</dbReference>
<dbReference type="AlphaFoldDB" id="A0A0N4VEP0"/>
<evidence type="ECO:0000313" key="3">
    <source>
        <dbReference type="EMBL" id="VDD93847.1"/>
    </source>
</evidence>
<keyword evidence="4" id="KW-1185">Reference proteome</keyword>
<evidence type="ECO:0000259" key="2">
    <source>
        <dbReference type="PROSITE" id="PS50041"/>
    </source>
</evidence>